<evidence type="ECO:0008006" key="11">
    <source>
        <dbReference type="Google" id="ProtNLM"/>
    </source>
</evidence>
<comment type="caution">
    <text evidence="9">The sequence shown here is derived from an EMBL/GenBank/DDBJ whole genome shotgun (WGS) entry which is preliminary data.</text>
</comment>
<dbReference type="GO" id="GO:0016705">
    <property type="term" value="F:oxidoreductase activity, acting on paired donors, with incorporation or reduction of molecular oxygen"/>
    <property type="evidence" value="ECO:0007669"/>
    <property type="project" value="InterPro"/>
</dbReference>
<evidence type="ECO:0000256" key="8">
    <source>
        <dbReference type="SAM" id="MobiDB-lite"/>
    </source>
</evidence>
<keyword evidence="4" id="KW-0479">Metal-binding</keyword>
<evidence type="ECO:0000313" key="10">
    <source>
        <dbReference type="Proteomes" id="UP001054252"/>
    </source>
</evidence>
<comment type="cofactor">
    <cofactor evidence="1">
        <name>heme</name>
        <dbReference type="ChEBI" id="CHEBI:30413"/>
    </cofactor>
</comment>
<keyword evidence="7" id="KW-0503">Monooxygenase</keyword>
<protein>
    <recommendedName>
        <fullName evidence="11">Cytochrome P450</fullName>
    </recommendedName>
</protein>
<evidence type="ECO:0000256" key="1">
    <source>
        <dbReference type="ARBA" id="ARBA00001971"/>
    </source>
</evidence>
<dbReference type="Gene3D" id="1.10.630.10">
    <property type="entry name" value="Cytochrome P450"/>
    <property type="match status" value="1"/>
</dbReference>
<keyword evidence="5" id="KW-0560">Oxidoreductase</keyword>
<keyword evidence="10" id="KW-1185">Reference proteome</keyword>
<name>A0AAV5LLI0_9ROSI</name>
<dbReference type="InterPro" id="IPR036396">
    <property type="entry name" value="Cyt_P450_sf"/>
</dbReference>
<sequence length="61" mass="7037">MVYTHACLYETMRLYPPVPVKGKVAMGVDVLADGTERQRTESRRRRWLRSGRERPAMVTSA</sequence>
<gene>
    <name evidence="9" type="ORF">SLEP1_g45952</name>
</gene>
<dbReference type="EMBL" id="BPVZ01000125">
    <property type="protein sequence ID" value="GKV37994.1"/>
    <property type="molecule type" value="Genomic_DNA"/>
</dbReference>
<evidence type="ECO:0000256" key="2">
    <source>
        <dbReference type="ARBA" id="ARBA00010617"/>
    </source>
</evidence>
<dbReference type="AlphaFoldDB" id="A0AAV5LLI0"/>
<evidence type="ECO:0000313" key="9">
    <source>
        <dbReference type="EMBL" id="GKV37994.1"/>
    </source>
</evidence>
<dbReference type="PANTHER" id="PTHR24296">
    <property type="entry name" value="CYTOCHROME P450"/>
    <property type="match status" value="1"/>
</dbReference>
<evidence type="ECO:0000256" key="6">
    <source>
        <dbReference type="ARBA" id="ARBA00023004"/>
    </source>
</evidence>
<dbReference type="Proteomes" id="UP001054252">
    <property type="component" value="Unassembled WGS sequence"/>
</dbReference>
<evidence type="ECO:0000256" key="3">
    <source>
        <dbReference type="ARBA" id="ARBA00022617"/>
    </source>
</evidence>
<dbReference type="GO" id="GO:0020037">
    <property type="term" value="F:heme binding"/>
    <property type="evidence" value="ECO:0007669"/>
    <property type="project" value="InterPro"/>
</dbReference>
<keyword evidence="3" id="KW-0349">Heme</keyword>
<evidence type="ECO:0000256" key="5">
    <source>
        <dbReference type="ARBA" id="ARBA00023002"/>
    </source>
</evidence>
<dbReference type="GO" id="GO:0005506">
    <property type="term" value="F:iron ion binding"/>
    <property type="evidence" value="ECO:0007669"/>
    <property type="project" value="InterPro"/>
</dbReference>
<evidence type="ECO:0000256" key="7">
    <source>
        <dbReference type="ARBA" id="ARBA00023033"/>
    </source>
</evidence>
<keyword evidence="6" id="KW-0408">Iron</keyword>
<dbReference type="SUPFAM" id="SSF48264">
    <property type="entry name" value="Cytochrome P450"/>
    <property type="match status" value="1"/>
</dbReference>
<evidence type="ECO:0000256" key="4">
    <source>
        <dbReference type="ARBA" id="ARBA00022723"/>
    </source>
</evidence>
<dbReference type="GO" id="GO:0004497">
    <property type="term" value="F:monooxygenase activity"/>
    <property type="evidence" value="ECO:0007669"/>
    <property type="project" value="UniProtKB-KW"/>
</dbReference>
<proteinExistence type="inferred from homology"/>
<comment type="similarity">
    <text evidence="2">Belongs to the cytochrome P450 family.</text>
</comment>
<organism evidence="9 10">
    <name type="scientific">Rubroshorea leprosula</name>
    <dbReference type="NCBI Taxonomy" id="152421"/>
    <lineage>
        <taxon>Eukaryota</taxon>
        <taxon>Viridiplantae</taxon>
        <taxon>Streptophyta</taxon>
        <taxon>Embryophyta</taxon>
        <taxon>Tracheophyta</taxon>
        <taxon>Spermatophyta</taxon>
        <taxon>Magnoliopsida</taxon>
        <taxon>eudicotyledons</taxon>
        <taxon>Gunneridae</taxon>
        <taxon>Pentapetalae</taxon>
        <taxon>rosids</taxon>
        <taxon>malvids</taxon>
        <taxon>Malvales</taxon>
        <taxon>Dipterocarpaceae</taxon>
        <taxon>Rubroshorea</taxon>
    </lineage>
</organism>
<accession>A0AAV5LLI0</accession>
<feature type="region of interest" description="Disordered" evidence="8">
    <location>
        <begin position="36"/>
        <end position="61"/>
    </location>
</feature>
<reference evidence="9 10" key="1">
    <citation type="journal article" date="2021" name="Commun. Biol.">
        <title>The genome of Shorea leprosula (Dipterocarpaceae) highlights the ecological relevance of drought in aseasonal tropical rainforests.</title>
        <authorList>
            <person name="Ng K.K.S."/>
            <person name="Kobayashi M.J."/>
            <person name="Fawcett J.A."/>
            <person name="Hatakeyama M."/>
            <person name="Paape T."/>
            <person name="Ng C.H."/>
            <person name="Ang C.C."/>
            <person name="Tnah L.H."/>
            <person name="Lee C.T."/>
            <person name="Nishiyama T."/>
            <person name="Sese J."/>
            <person name="O'Brien M.J."/>
            <person name="Copetti D."/>
            <person name="Mohd Noor M.I."/>
            <person name="Ong R.C."/>
            <person name="Putra M."/>
            <person name="Sireger I.Z."/>
            <person name="Indrioko S."/>
            <person name="Kosugi Y."/>
            <person name="Izuno A."/>
            <person name="Isagi Y."/>
            <person name="Lee S.L."/>
            <person name="Shimizu K.K."/>
        </authorList>
    </citation>
    <scope>NUCLEOTIDE SEQUENCE [LARGE SCALE GENOMIC DNA]</scope>
    <source>
        <strain evidence="9">214</strain>
    </source>
</reference>